<dbReference type="GO" id="GO:0043565">
    <property type="term" value="F:sequence-specific DNA binding"/>
    <property type="evidence" value="ECO:0007669"/>
    <property type="project" value="InterPro"/>
</dbReference>
<dbReference type="Pfam" id="PF01527">
    <property type="entry name" value="HTH_Tnp_1"/>
    <property type="match status" value="1"/>
</dbReference>
<dbReference type="GO" id="GO:0004803">
    <property type="term" value="F:transposase activity"/>
    <property type="evidence" value="ECO:0007669"/>
    <property type="project" value="InterPro"/>
</dbReference>
<accession>A0A6J6H0X1</accession>
<dbReference type="GO" id="GO:0006313">
    <property type="term" value="P:DNA transposition"/>
    <property type="evidence" value="ECO:0007669"/>
    <property type="project" value="InterPro"/>
</dbReference>
<sequence length="63" mass="6889">MPRPPSKSAEHKVRIVLSVLRGEQTIAEAARREGVSQTSIANWRDQFLDGGQQAVAACETNEP</sequence>
<dbReference type="InterPro" id="IPR036388">
    <property type="entry name" value="WH-like_DNA-bd_sf"/>
</dbReference>
<evidence type="ECO:0000313" key="1">
    <source>
        <dbReference type="EMBL" id="CAB4604944.1"/>
    </source>
</evidence>
<protein>
    <submittedName>
        <fullName evidence="1">Unannotated protein</fullName>
    </submittedName>
</protein>
<dbReference type="SUPFAM" id="SSF48295">
    <property type="entry name" value="TrpR-like"/>
    <property type="match status" value="1"/>
</dbReference>
<dbReference type="EMBL" id="CAEZSR010000391">
    <property type="protein sequence ID" value="CAB4604944.1"/>
    <property type="molecule type" value="Genomic_DNA"/>
</dbReference>
<organism evidence="1">
    <name type="scientific">freshwater metagenome</name>
    <dbReference type="NCBI Taxonomy" id="449393"/>
    <lineage>
        <taxon>unclassified sequences</taxon>
        <taxon>metagenomes</taxon>
        <taxon>ecological metagenomes</taxon>
    </lineage>
</organism>
<name>A0A6J6H0X1_9ZZZZ</name>
<dbReference type="InterPro" id="IPR010921">
    <property type="entry name" value="Trp_repressor/repl_initiator"/>
</dbReference>
<dbReference type="Gene3D" id="1.10.10.10">
    <property type="entry name" value="Winged helix-like DNA-binding domain superfamily/Winged helix DNA-binding domain"/>
    <property type="match status" value="1"/>
</dbReference>
<dbReference type="InterPro" id="IPR002514">
    <property type="entry name" value="Transposase_8"/>
</dbReference>
<dbReference type="AlphaFoldDB" id="A0A6J6H0X1"/>
<proteinExistence type="predicted"/>
<gene>
    <name evidence="1" type="ORF">UFOPK1493_04584</name>
</gene>
<reference evidence="1" key="1">
    <citation type="submission" date="2020-05" db="EMBL/GenBank/DDBJ databases">
        <authorList>
            <person name="Chiriac C."/>
            <person name="Salcher M."/>
            <person name="Ghai R."/>
            <person name="Kavagutti S V."/>
        </authorList>
    </citation>
    <scope>NUCLEOTIDE SEQUENCE</scope>
</reference>